<dbReference type="RefSeq" id="WP_037166937.1">
    <property type="nucleotide sequence ID" value="NZ_CAJXID010000010.1"/>
</dbReference>
<gene>
    <name evidence="2" type="ORF">GV68_03625</name>
</gene>
<proteinExistence type="predicted"/>
<dbReference type="PIRSF" id="PIRSF009471">
    <property type="entry name" value="UCP009471"/>
    <property type="match status" value="1"/>
</dbReference>
<dbReference type="OrthoDB" id="7837485at2"/>
<evidence type="ECO:0000313" key="2">
    <source>
        <dbReference type="EMBL" id="KEQ07886.1"/>
    </source>
</evidence>
<sequence>MFRVPLLVAIALAIAFGGGIWSTLWALEATTGFGAIRLGAWEAFPDAQTAKADPYAKSHRASAGALLYGSAEGLSFTAGVDETGAPLRAACSYRIIGHTPPARLWTLYTLQGGRAYRPQTGVLPVALNSRSILRHGDGAFEIAVAADAQPGNWLAIPQDGRFRLRLTLLDTPAAGSSGLIDLSMPAIQNLGCGNA</sequence>
<reference evidence="2 3" key="1">
    <citation type="submission" date="2014-06" db="EMBL/GenBank/DDBJ databases">
        <title>Rhizobium pelagicum/R2-400B4.</title>
        <authorList>
            <person name="Kimes N.E."/>
            <person name="Lopez-Perez M."/>
        </authorList>
    </citation>
    <scope>NUCLEOTIDE SEQUENCE [LARGE SCALE GENOMIC DNA]</scope>
    <source>
        <strain evidence="2 3">R2-400B4</strain>
    </source>
</reference>
<dbReference type="Proteomes" id="UP000052167">
    <property type="component" value="Unassembled WGS sequence"/>
</dbReference>
<dbReference type="AlphaFoldDB" id="A0A922T5K8"/>
<keyword evidence="3" id="KW-1185">Reference proteome</keyword>
<dbReference type="Pfam" id="PF06742">
    <property type="entry name" value="DUF1214"/>
    <property type="match status" value="1"/>
</dbReference>
<dbReference type="SUPFAM" id="SSF160935">
    <property type="entry name" value="VPA0735-like"/>
    <property type="match status" value="1"/>
</dbReference>
<dbReference type="Gene3D" id="2.60.120.600">
    <property type="entry name" value="Domain of unknown function DUF1214, C-terminal domain"/>
    <property type="match status" value="1"/>
</dbReference>
<dbReference type="EMBL" id="JOKJ01000011">
    <property type="protein sequence ID" value="KEQ07886.1"/>
    <property type="molecule type" value="Genomic_DNA"/>
</dbReference>
<evidence type="ECO:0000313" key="3">
    <source>
        <dbReference type="Proteomes" id="UP000052167"/>
    </source>
</evidence>
<dbReference type="InterPro" id="IPR010621">
    <property type="entry name" value="DUF1214"/>
</dbReference>
<feature type="domain" description="DUF1214" evidence="1">
    <location>
        <begin position="72"/>
        <end position="171"/>
    </location>
</feature>
<accession>A0A922T5K8</accession>
<name>A0A922T5K8_9HYPH</name>
<protein>
    <submittedName>
        <fullName evidence="2">Membrane protein</fullName>
    </submittedName>
</protein>
<comment type="caution">
    <text evidence="2">The sequence shown here is derived from an EMBL/GenBank/DDBJ whole genome shotgun (WGS) entry which is preliminary data.</text>
</comment>
<organism evidence="2 3">
    <name type="scientific">Pseudorhizobium pelagicum</name>
    <dbReference type="NCBI Taxonomy" id="1509405"/>
    <lineage>
        <taxon>Bacteria</taxon>
        <taxon>Pseudomonadati</taxon>
        <taxon>Pseudomonadota</taxon>
        <taxon>Alphaproteobacteria</taxon>
        <taxon>Hyphomicrobiales</taxon>
        <taxon>Rhizobiaceae</taxon>
        <taxon>Rhizobium/Agrobacterium group</taxon>
        <taxon>Pseudorhizobium</taxon>
    </lineage>
</organism>
<evidence type="ECO:0000259" key="1">
    <source>
        <dbReference type="Pfam" id="PF06742"/>
    </source>
</evidence>
<dbReference type="InterPro" id="IPR037049">
    <property type="entry name" value="DUF1214_C_sf"/>
</dbReference>
<dbReference type="InterPro" id="IPR012038">
    <property type="entry name" value="UCP009471"/>
</dbReference>